<feature type="chain" id="PRO_5034800043" description="C-type lectin domain-containing protein" evidence="1">
    <location>
        <begin position="19"/>
        <end position="248"/>
    </location>
</feature>
<dbReference type="PANTHER" id="PTHR45784">
    <property type="entry name" value="C-TYPE LECTIN DOMAIN FAMILY 20 MEMBER A-RELATED"/>
    <property type="match status" value="1"/>
</dbReference>
<dbReference type="Pfam" id="PF00059">
    <property type="entry name" value="Lectin_C"/>
    <property type="match status" value="2"/>
</dbReference>
<dbReference type="InterPro" id="IPR016187">
    <property type="entry name" value="CTDL_fold"/>
</dbReference>
<organism evidence="3 4">
    <name type="scientific">Gouania willdenowi</name>
    <name type="common">Blunt-snouted clingfish</name>
    <name type="synonym">Lepadogaster willdenowi</name>
    <dbReference type="NCBI Taxonomy" id="441366"/>
    <lineage>
        <taxon>Eukaryota</taxon>
        <taxon>Metazoa</taxon>
        <taxon>Chordata</taxon>
        <taxon>Craniata</taxon>
        <taxon>Vertebrata</taxon>
        <taxon>Euteleostomi</taxon>
        <taxon>Actinopterygii</taxon>
        <taxon>Neopterygii</taxon>
        <taxon>Teleostei</taxon>
        <taxon>Neoteleostei</taxon>
        <taxon>Acanthomorphata</taxon>
        <taxon>Ovalentaria</taxon>
        <taxon>Blenniimorphae</taxon>
        <taxon>Blenniiformes</taxon>
        <taxon>Gobiesocoidei</taxon>
        <taxon>Gobiesocidae</taxon>
        <taxon>Gobiesocinae</taxon>
        <taxon>Gouania</taxon>
    </lineage>
</organism>
<keyword evidence="4" id="KW-1185">Reference proteome</keyword>
<sequence length="248" mass="28752">MWTSLFLLLVLSDLLGEALYTEKEHVYVNVRKTWLDAQKYCREHHTDLLSINSKYEDGNLSLSWTNKSLPESWIGLHLDDSDSLRWSGGKIMSYTQLTNDEKMKAVKCGTKSTQGWHLKNCSIKATFNCFQTKVVLVKENKTWEKAMEHCHQLGKTLVNLQTEGSVVKTLQSSREAQTNHLWINLRYLSNNWLWVMQRGHLERKIFAAGRGKTMPQCPAWNDHCGVLSLEEHDFKSWDCAKKLNFLCN</sequence>
<dbReference type="Gene3D" id="3.10.100.10">
    <property type="entry name" value="Mannose-Binding Protein A, subunit A"/>
    <property type="match status" value="2"/>
</dbReference>
<dbReference type="SUPFAM" id="SSF56436">
    <property type="entry name" value="C-type lectin-like"/>
    <property type="match status" value="2"/>
</dbReference>
<dbReference type="InterPro" id="IPR001304">
    <property type="entry name" value="C-type_lectin-like"/>
</dbReference>
<dbReference type="Ensembl" id="ENSGWIT00000048812.1">
    <property type="protein sequence ID" value="ENSGWIP00000045054.1"/>
    <property type="gene ID" value="ENSGWIG00000022344.1"/>
</dbReference>
<evidence type="ECO:0000256" key="1">
    <source>
        <dbReference type="SAM" id="SignalP"/>
    </source>
</evidence>
<reference evidence="3" key="1">
    <citation type="submission" date="2020-06" db="EMBL/GenBank/DDBJ databases">
        <authorList>
            <consortium name="Wellcome Sanger Institute Data Sharing"/>
        </authorList>
    </citation>
    <scope>NUCLEOTIDE SEQUENCE [LARGE SCALE GENOMIC DNA]</scope>
</reference>
<reference evidence="3" key="2">
    <citation type="submission" date="2025-08" db="UniProtKB">
        <authorList>
            <consortium name="Ensembl"/>
        </authorList>
    </citation>
    <scope>IDENTIFICATION</scope>
</reference>
<dbReference type="CDD" id="cd00037">
    <property type="entry name" value="CLECT"/>
    <property type="match status" value="1"/>
</dbReference>
<dbReference type="SMART" id="SM00034">
    <property type="entry name" value="CLECT"/>
    <property type="match status" value="2"/>
</dbReference>
<protein>
    <recommendedName>
        <fullName evidence="2">C-type lectin domain-containing protein</fullName>
    </recommendedName>
</protein>
<dbReference type="PROSITE" id="PS50041">
    <property type="entry name" value="C_TYPE_LECTIN_2"/>
    <property type="match status" value="2"/>
</dbReference>
<name>A0A8C5HHR6_GOUWI</name>
<feature type="domain" description="C-type lectin" evidence="2">
    <location>
        <begin position="129"/>
        <end position="248"/>
    </location>
</feature>
<feature type="domain" description="C-type lectin" evidence="2">
    <location>
        <begin position="20"/>
        <end position="130"/>
    </location>
</feature>
<proteinExistence type="predicted"/>
<feature type="signal peptide" evidence="1">
    <location>
        <begin position="1"/>
        <end position="18"/>
    </location>
</feature>
<dbReference type="Proteomes" id="UP000694680">
    <property type="component" value="Chromosome 5"/>
</dbReference>
<evidence type="ECO:0000313" key="4">
    <source>
        <dbReference type="Proteomes" id="UP000694680"/>
    </source>
</evidence>
<reference evidence="3" key="3">
    <citation type="submission" date="2025-09" db="UniProtKB">
        <authorList>
            <consortium name="Ensembl"/>
        </authorList>
    </citation>
    <scope>IDENTIFICATION</scope>
</reference>
<keyword evidence="1" id="KW-0732">Signal</keyword>
<dbReference type="AlphaFoldDB" id="A0A8C5HHR6"/>
<dbReference type="PANTHER" id="PTHR45784:SF8">
    <property type="entry name" value="C-TYPE MANNOSE RECEPTOR 2-RELATED"/>
    <property type="match status" value="1"/>
</dbReference>
<evidence type="ECO:0000259" key="2">
    <source>
        <dbReference type="PROSITE" id="PS50041"/>
    </source>
</evidence>
<accession>A0A8C5HHR6</accession>
<dbReference type="InterPro" id="IPR016186">
    <property type="entry name" value="C-type_lectin-like/link_sf"/>
</dbReference>
<evidence type="ECO:0000313" key="3">
    <source>
        <dbReference type="Ensembl" id="ENSGWIP00000045054.1"/>
    </source>
</evidence>